<sequence>MVITIGSVKGGVGKSTIATTLAVFLSQKSDNKVMLIDADSQGTSCYFTSLRQEQRGTAGYTSVELTGNKLHEEIRSLVRRYDDIVVDVGGRDTASQRAALAVSDAYVVPLSLQAFDIWALRDVLELLDQLKPFNPNLTTFFVANRTDYRGTKSSAFEEMATSIEEAYGISLLPHTLSNRIAYSKAAGTGYTVLDPEYANQEPKAVAEVTTLFNHITQALEKR</sequence>
<evidence type="ECO:0000259" key="1">
    <source>
        <dbReference type="Pfam" id="PF01656"/>
    </source>
</evidence>
<evidence type="ECO:0000313" key="3">
    <source>
        <dbReference type="Proteomes" id="UP000441336"/>
    </source>
</evidence>
<dbReference type="PANTHER" id="PTHR13696:SF96">
    <property type="entry name" value="COBQ_COBB_MIND_PARA NUCLEOTIDE BINDING DOMAIN-CONTAINING PROTEIN"/>
    <property type="match status" value="1"/>
</dbReference>
<dbReference type="EMBL" id="WQKZ01000012">
    <property type="protein sequence ID" value="MVN79231.1"/>
    <property type="molecule type" value="Genomic_DNA"/>
</dbReference>
<comment type="caution">
    <text evidence="2">The sequence shown here is derived from an EMBL/GenBank/DDBJ whole genome shotgun (WGS) entry which is preliminary data.</text>
</comment>
<accession>A0A7K1TM81</accession>
<organism evidence="2 3">
    <name type="scientific">Hymenobacter ginkgonis</name>
    <dbReference type="NCBI Taxonomy" id="2682976"/>
    <lineage>
        <taxon>Bacteria</taxon>
        <taxon>Pseudomonadati</taxon>
        <taxon>Bacteroidota</taxon>
        <taxon>Cytophagia</taxon>
        <taxon>Cytophagales</taxon>
        <taxon>Hymenobacteraceae</taxon>
        <taxon>Hymenobacter</taxon>
    </lineage>
</organism>
<dbReference type="CDD" id="cd02042">
    <property type="entry name" value="ParAB_family"/>
    <property type="match status" value="1"/>
</dbReference>
<dbReference type="InterPro" id="IPR002586">
    <property type="entry name" value="CobQ/CobB/MinD/ParA_Nub-bd_dom"/>
</dbReference>
<evidence type="ECO:0000313" key="2">
    <source>
        <dbReference type="EMBL" id="MVN79231.1"/>
    </source>
</evidence>
<gene>
    <name evidence="2" type="ORF">GO988_23105</name>
</gene>
<dbReference type="InterPro" id="IPR050678">
    <property type="entry name" value="DNA_Partitioning_ATPase"/>
</dbReference>
<keyword evidence="3" id="KW-1185">Reference proteome</keyword>
<dbReference type="SUPFAM" id="SSF52540">
    <property type="entry name" value="P-loop containing nucleoside triphosphate hydrolases"/>
    <property type="match status" value="1"/>
</dbReference>
<feature type="domain" description="CobQ/CobB/MinD/ParA nucleotide binding" evidence="1">
    <location>
        <begin position="3"/>
        <end position="189"/>
    </location>
</feature>
<dbReference type="InterPro" id="IPR027417">
    <property type="entry name" value="P-loop_NTPase"/>
</dbReference>
<proteinExistence type="predicted"/>
<dbReference type="PANTHER" id="PTHR13696">
    <property type="entry name" value="P-LOOP CONTAINING NUCLEOSIDE TRIPHOSPHATE HYDROLASE"/>
    <property type="match status" value="1"/>
</dbReference>
<dbReference type="PIRSF" id="PIRSF009320">
    <property type="entry name" value="Nuc_binding_HP_1000"/>
    <property type="match status" value="1"/>
</dbReference>
<name>A0A7K1TM81_9BACT</name>
<dbReference type="Gene3D" id="3.40.50.300">
    <property type="entry name" value="P-loop containing nucleotide triphosphate hydrolases"/>
    <property type="match status" value="1"/>
</dbReference>
<reference evidence="2 3" key="1">
    <citation type="submission" date="2019-12" db="EMBL/GenBank/DDBJ databases">
        <title>Hymenobacter sp. HMF4947 Genome sequencing and assembly.</title>
        <authorList>
            <person name="Kang H."/>
            <person name="Cha I."/>
            <person name="Kim H."/>
            <person name="Joh K."/>
        </authorList>
    </citation>
    <scope>NUCLEOTIDE SEQUENCE [LARGE SCALE GENOMIC DNA]</scope>
    <source>
        <strain evidence="2 3">HMF4947</strain>
    </source>
</reference>
<dbReference type="AlphaFoldDB" id="A0A7K1TM81"/>
<protein>
    <submittedName>
        <fullName evidence="2">AAA family ATPase</fullName>
    </submittedName>
</protein>
<dbReference type="RefSeq" id="WP_157570008.1">
    <property type="nucleotide sequence ID" value="NZ_WQKZ01000012.1"/>
</dbReference>
<dbReference type="Proteomes" id="UP000441336">
    <property type="component" value="Unassembled WGS sequence"/>
</dbReference>
<dbReference type="Pfam" id="PF01656">
    <property type="entry name" value="CbiA"/>
    <property type="match status" value="1"/>
</dbReference>